<proteinExistence type="predicted"/>
<evidence type="ECO:0000256" key="5">
    <source>
        <dbReference type="SAM" id="MobiDB-lite"/>
    </source>
</evidence>
<accession>A0A8J4UZU6</accession>
<comment type="caution">
    <text evidence="7">The sequence shown here is derived from an EMBL/GenBank/DDBJ whole genome shotgun (WGS) entry which is preliminary data.</text>
</comment>
<dbReference type="GO" id="GO:0005634">
    <property type="term" value="C:nucleus"/>
    <property type="evidence" value="ECO:0007669"/>
    <property type="project" value="UniProtKB-SubCell"/>
</dbReference>
<evidence type="ECO:0000313" key="8">
    <source>
        <dbReference type="Proteomes" id="UP000695562"/>
    </source>
</evidence>
<sequence length="433" mass="51300">MDNNNNRNIFNNNNNNSNNNNNKMNPHVQQQFTSQNYYHILPPEYYTFFIPQPHFHLQQENIHQSTTLAIHKPVSPFDRSTNTNEQFKGSIPVIEILDNDSEGLDIADIESIQENYTPRINSIPMTYNQHQHQLQDQDDDDIEDNYNYDQDEENQDDNFNYYYNDDEDQDDQEEEAQDQEILSKSYLEFIQVKEISIKKKIQKLRDFNVKIQRDVDKVLHQIFTQFSSSLVLKGAKDYSHLKYKTLDPNLNTYIQQEKIDTHSSKKNLDILFPLYNREISNIERMMKEFIYCSSVVHDLFSLIRPCHKTELEASINHIQGYFILMMAHQKSFACGFLYKLKTIFGQPKGSPKSRRTLNDEYKSFINDYFDTNSTDPYPNDDEKAIISGICNISKYQRNNWFSNKRSREKNQRIACLNNKNNNNSLHNLNKKKK</sequence>
<evidence type="ECO:0000256" key="3">
    <source>
        <dbReference type="ARBA" id="ARBA00023242"/>
    </source>
</evidence>
<dbReference type="OrthoDB" id="4187154at2759"/>
<feature type="region of interest" description="Disordered" evidence="5">
    <location>
        <begin position="128"/>
        <end position="178"/>
    </location>
</feature>
<feature type="region of interest" description="Disordered" evidence="5">
    <location>
        <begin position="1"/>
        <end position="26"/>
    </location>
</feature>
<dbReference type="CDD" id="cd00086">
    <property type="entry name" value="homeodomain"/>
    <property type="match status" value="1"/>
</dbReference>
<evidence type="ECO:0000256" key="4">
    <source>
        <dbReference type="PROSITE-ProRule" id="PRU00108"/>
    </source>
</evidence>
<dbReference type="AlphaFoldDB" id="A0A8J4UZU6"/>
<dbReference type="PROSITE" id="PS50071">
    <property type="entry name" value="HOMEOBOX_2"/>
    <property type="match status" value="1"/>
</dbReference>
<feature type="compositionally biased region" description="Acidic residues" evidence="5">
    <location>
        <begin position="136"/>
        <end position="156"/>
    </location>
</feature>
<dbReference type="SMART" id="SM00389">
    <property type="entry name" value="HOX"/>
    <property type="match status" value="1"/>
</dbReference>
<feature type="compositionally biased region" description="Low complexity" evidence="5">
    <location>
        <begin position="1"/>
        <end position="25"/>
    </location>
</feature>
<dbReference type="InterPro" id="IPR001356">
    <property type="entry name" value="HD"/>
</dbReference>
<evidence type="ECO:0000256" key="2">
    <source>
        <dbReference type="ARBA" id="ARBA00023155"/>
    </source>
</evidence>
<feature type="domain" description="Homeobox" evidence="6">
    <location>
        <begin position="348"/>
        <end position="411"/>
    </location>
</feature>
<keyword evidence="3 4" id="KW-0539">Nucleus</keyword>
<dbReference type="SUPFAM" id="SSF46689">
    <property type="entry name" value="Homeodomain-like"/>
    <property type="match status" value="1"/>
</dbReference>
<evidence type="ECO:0000313" key="7">
    <source>
        <dbReference type="EMBL" id="KAF2073543.1"/>
    </source>
</evidence>
<keyword evidence="2 4" id="KW-0371">Homeobox</keyword>
<dbReference type="InterPro" id="IPR050224">
    <property type="entry name" value="TALE_homeobox"/>
</dbReference>
<reference evidence="7" key="1">
    <citation type="submission" date="2020-01" db="EMBL/GenBank/DDBJ databases">
        <title>Development of genomics and gene disruption for Polysphondylium violaceum indicates a role for the polyketide synthase stlB in stalk morphogenesis.</title>
        <authorList>
            <person name="Narita B."/>
            <person name="Kawabe Y."/>
            <person name="Kin K."/>
            <person name="Saito T."/>
            <person name="Gibbs R."/>
            <person name="Kuspa A."/>
            <person name="Muzny D."/>
            <person name="Queller D."/>
            <person name="Richards S."/>
            <person name="Strassman J."/>
            <person name="Sucgang R."/>
            <person name="Worley K."/>
            <person name="Schaap P."/>
        </authorList>
    </citation>
    <scope>NUCLEOTIDE SEQUENCE</scope>
    <source>
        <strain evidence="7">QSvi11</strain>
    </source>
</reference>
<gene>
    <name evidence="7" type="ORF">CYY_005129</name>
</gene>
<comment type="subcellular location">
    <subcellularLocation>
        <location evidence="4">Nucleus</location>
    </subcellularLocation>
</comment>
<dbReference type="Proteomes" id="UP000695562">
    <property type="component" value="Unassembled WGS sequence"/>
</dbReference>
<keyword evidence="1 4" id="KW-0238">DNA-binding</keyword>
<dbReference type="InterPro" id="IPR009057">
    <property type="entry name" value="Homeodomain-like_sf"/>
</dbReference>
<evidence type="ECO:0000259" key="6">
    <source>
        <dbReference type="PROSITE" id="PS50071"/>
    </source>
</evidence>
<dbReference type="EMBL" id="AJWJ01000197">
    <property type="protein sequence ID" value="KAF2073543.1"/>
    <property type="molecule type" value="Genomic_DNA"/>
</dbReference>
<name>A0A8J4UZU6_9MYCE</name>
<dbReference type="InterPro" id="IPR008422">
    <property type="entry name" value="KN_HD"/>
</dbReference>
<dbReference type="GO" id="GO:0003677">
    <property type="term" value="F:DNA binding"/>
    <property type="evidence" value="ECO:0007669"/>
    <property type="project" value="UniProtKB-UniRule"/>
</dbReference>
<evidence type="ECO:0000256" key="1">
    <source>
        <dbReference type="ARBA" id="ARBA00023125"/>
    </source>
</evidence>
<keyword evidence="8" id="KW-1185">Reference proteome</keyword>
<dbReference type="Pfam" id="PF05920">
    <property type="entry name" value="Homeobox_KN"/>
    <property type="match status" value="1"/>
</dbReference>
<dbReference type="PANTHER" id="PTHR11850">
    <property type="entry name" value="HOMEOBOX PROTEIN TRANSCRIPTION FACTORS"/>
    <property type="match status" value="1"/>
</dbReference>
<dbReference type="GO" id="GO:0006355">
    <property type="term" value="P:regulation of DNA-templated transcription"/>
    <property type="evidence" value="ECO:0007669"/>
    <property type="project" value="InterPro"/>
</dbReference>
<protein>
    <recommendedName>
        <fullName evidence="6">Homeobox domain-containing protein</fullName>
    </recommendedName>
</protein>
<feature type="compositionally biased region" description="Acidic residues" evidence="5">
    <location>
        <begin position="164"/>
        <end position="178"/>
    </location>
</feature>
<dbReference type="Gene3D" id="1.10.10.60">
    <property type="entry name" value="Homeodomain-like"/>
    <property type="match status" value="1"/>
</dbReference>
<organism evidence="7 8">
    <name type="scientific">Polysphondylium violaceum</name>
    <dbReference type="NCBI Taxonomy" id="133409"/>
    <lineage>
        <taxon>Eukaryota</taxon>
        <taxon>Amoebozoa</taxon>
        <taxon>Evosea</taxon>
        <taxon>Eumycetozoa</taxon>
        <taxon>Dictyostelia</taxon>
        <taxon>Dictyosteliales</taxon>
        <taxon>Dictyosteliaceae</taxon>
        <taxon>Polysphondylium</taxon>
    </lineage>
</organism>
<feature type="DNA-binding region" description="Homeobox" evidence="4">
    <location>
        <begin position="350"/>
        <end position="412"/>
    </location>
</feature>